<evidence type="ECO:0000313" key="3">
    <source>
        <dbReference type="Proteomes" id="UP000030152"/>
    </source>
</evidence>
<proteinExistence type="predicted"/>
<protein>
    <submittedName>
        <fullName evidence="2">Chloramphenicol acetyltransferase</fullName>
    </submittedName>
</protein>
<reference evidence="2 3" key="1">
    <citation type="submission" date="2013-09" db="EMBL/GenBank/DDBJ databases">
        <authorList>
            <person name="Zeng Z."/>
            <person name="Chen C."/>
        </authorList>
    </citation>
    <scope>NUCLEOTIDE SEQUENCE [LARGE SCALE GENOMIC DNA]</scope>
    <source>
        <strain evidence="2 3">WB 3.3-2</strain>
    </source>
</reference>
<dbReference type="OrthoDB" id="9801766at2"/>
<comment type="caution">
    <text evidence="2">The sequence shown here is derived from an EMBL/GenBank/DDBJ whole genome shotgun (WGS) entry which is preliminary data.</text>
</comment>
<dbReference type="Pfam" id="PF00302">
    <property type="entry name" value="CAT"/>
    <property type="match status" value="1"/>
</dbReference>
<dbReference type="RefSeq" id="WP_020214988.1">
    <property type="nucleotide sequence ID" value="NZ_JRLX01000044.1"/>
</dbReference>
<dbReference type="Proteomes" id="UP000030152">
    <property type="component" value="Unassembled WGS sequence"/>
</dbReference>
<feature type="active site" description="Proton acceptor" evidence="1">
    <location>
        <position position="188"/>
    </location>
</feature>
<dbReference type="InterPro" id="IPR023213">
    <property type="entry name" value="CAT-like_dom_sf"/>
</dbReference>
<evidence type="ECO:0000313" key="2">
    <source>
        <dbReference type="EMBL" id="KGO84643.1"/>
    </source>
</evidence>
<dbReference type="SMART" id="SM01059">
    <property type="entry name" value="CAT"/>
    <property type="match status" value="1"/>
</dbReference>
<dbReference type="GO" id="GO:0008811">
    <property type="term" value="F:chloramphenicol O-acetyltransferase activity"/>
    <property type="evidence" value="ECO:0007669"/>
    <property type="project" value="InterPro"/>
</dbReference>
<evidence type="ECO:0000256" key="1">
    <source>
        <dbReference type="PIRSR" id="PIRSR000440-1"/>
    </source>
</evidence>
<gene>
    <name evidence="2" type="ORF">Q765_20510</name>
</gene>
<name>A0A0A2LZN0_9FLAO</name>
<keyword evidence="3" id="KW-1185">Reference proteome</keyword>
<dbReference type="EMBL" id="JRLX01000044">
    <property type="protein sequence ID" value="KGO84643.1"/>
    <property type="molecule type" value="Genomic_DNA"/>
</dbReference>
<sequence>MPVTLNLDTWPRKEHFKFFSSFNEPFFGVVTTINCTKAYTAAKQKGIPFFLYYLHKTLTAVNSIEAFKYRIANGEVLIHDTINVSSTVMRNDTTFGFSFMPYHKNIETFVAGAQTEIERVRNTPGLFTRTFDEDNLIHFSALPWVNFTSLSHARNFTFPDSCPKVSVGKMMVDDAGNRTMPVSVHVHHGLMDGYHVGLFFEVLQKAMDDGI</sequence>
<dbReference type="PANTHER" id="PTHR38474:SF1">
    <property type="entry name" value="SLR0299 PROTEIN"/>
    <property type="match status" value="1"/>
</dbReference>
<dbReference type="PIRSF" id="PIRSF000440">
    <property type="entry name" value="CAT"/>
    <property type="match status" value="1"/>
</dbReference>
<dbReference type="Gene3D" id="3.30.559.10">
    <property type="entry name" value="Chloramphenicol acetyltransferase-like domain"/>
    <property type="match status" value="1"/>
</dbReference>
<accession>A0A0A2LZN0</accession>
<organism evidence="2 3">
    <name type="scientific">Flavobacterium rivuli WB 3.3-2 = DSM 21788</name>
    <dbReference type="NCBI Taxonomy" id="1121895"/>
    <lineage>
        <taxon>Bacteria</taxon>
        <taxon>Pseudomonadati</taxon>
        <taxon>Bacteroidota</taxon>
        <taxon>Flavobacteriia</taxon>
        <taxon>Flavobacteriales</taxon>
        <taxon>Flavobacteriaceae</taxon>
        <taxon>Flavobacterium</taxon>
    </lineage>
</organism>
<keyword evidence="2" id="KW-0808">Transferase</keyword>
<dbReference type="eggNOG" id="COG4845">
    <property type="taxonomic scope" value="Bacteria"/>
</dbReference>
<dbReference type="SUPFAM" id="SSF52777">
    <property type="entry name" value="CoA-dependent acyltransferases"/>
    <property type="match status" value="1"/>
</dbReference>
<dbReference type="PANTHER" id="PTHR38474">
    <property type="entry name" value="SLR0299 PROTEIN"/>
    <property type="match status" value="1"/>
</dbReference>
<dbReference type="InterPro" id="IPR001707">
    <property type="entry name" value="Cmp_AcTrfase"/>
</dbReference>
<dbReference type="STRING" id="1121895.GCA_000378485_03810"/>
<dbReference type="AlphaFoldDB" id="A0A0A2LZN0"/>